<dbReference type="EMBL" id="JACWMS010000002">
    <property type="protein sequence ID" value="MBD1320493.1"/>
    <property type="molecule type" value="Genomic_DNA"/>
</dbReference>
<dbReference type="PANTHER" id="PTHR30290">
    <property type="entry name" value="PERIPLASMIC BINDING COMPONENT OF ABC TRANSPORTER"/>
    <property type="match status" value="1"/>
</dbReference>
<dbReference type="Gene3D" id="3.40.190.10">
    <property type="entry name" value="Periplasmic binding protein-like II"/>
    <property type="match status" value="1"/>
</dbReference>
<gene>
    <name evidence="6" type="ORF">IDF66_12970</name>
</gene>
<evidence type="ECO:0000313" key="6">
    <source>
        <dbReference type="EMBL" id="MBD1320493.1"/>
    </source>
</evidence>
<dbReference type="InterPro" id="IPR030678">
    <property type="entry name" value="Peptide/Ni-bd"/>
</dbReference>
<accession>A0ABR7WCK1</accession>
<dbReference type="PROSITE" id="PS51257">
    <property type="entry name" value="PROKAR_LIPOPROTEIN"/>
    <property type="match status" value="1"/>
</dbReference>
<keyword evidence="3 4" id="KW-0732">Signal</keyword>
<comment type="caution">
    <text evidence="6">The sequence shown here is derived from an EMBL/GenBank/DDBJ whole genome shotgun (WGS) entry which is preliminary data.</text>
</comment>
<keyword evidence="7" id="KW-1185">Reference proteome</keyword>
<evidence type="ECO:0000256" key="4">
    <source>
        <dbReference type="SAM" id="SignalP"/>
    </source>
</evidence>
<dbReference type="PANTHER" id="PTHR30290:SF9">
    <property type="entry name" value="OLIGOPEPTIDE-BINDING PROTEIN APPA"/>
    <property type="match status" value="1"/>
</dbReference>
<evidence type="ECO:0000256" key="1">
    <source>
        <dbReference type="ARBA" id="ARBA00005695"/>
    </source>
</evidence>
<feature type="chain" id="PRO_5046697346" evidence="4">
    <location>
        <begin position="31"/>
        <end position="531"/>
    </location>
</feature>
<evidence type="ECO:0000259" key="5">
    <source>
        <dbReference type="Pfam" id="PF00496"/>
    </source>
</evidence>
<comment type="similarity">
    <text evidence="1">Belongs to the bacterial solute-binding protein 5 family.</text>
</comment>
<feature type="signal peptide" evidence="4">
    <location>
        <begin position="1"/>
        <end position="30"/>
    </location>
</feature>
<dbReference type="Proteomes" id="UP000602395">
    <property type="component" value="Unassembled WGS sequence"/>
</dbReference>
<evidence type="ECO:0000256" key="2">
    <source>
        <dbReference type="ARBA" id="ARBA00022448"/>
    </source>
</evidence>
<dbReference type="RefSeq" id="WP_190267128.1">
    <property type="nucleotide sequence ID" value="NZ_BAABAD010000004.1"/>
</dbReference>
<dbReference type="InterPro" id="IPR039424">
    <property type="entry name" value="SBP_5"/>
</dbReference>
<dbReference type="Gene3D" id="3.10.105.10">
    <property type="entry name" value="Dipeptide-binding Protein, Domain 3"/>
    <property type="match status" value="1"/>
</dbReference>
<dbReference type="Pfam" id="PF00496">
    <property type="entry name" value="SBP_bac_5"/>
    <property type="match status" value="1"/>
</dbReference>
<proteinExistence type="inferred from homology"/>
<dbReference type="InterPro" id="IPR000914">
    <property type="entry name" value="SBP_5_dom"/>
</dbReference>
<evidence type="ECO:0000313" key="7">
    <source>
        <dbReference type="Proteomes" id="UP000602395"/>
    </source>
</evidence>
<sequence>MPGRRTRAVQVLALALATCLLAAGCQSAVAQQENTASQSLAPGQPAPQGGNLRVGVLGDMSPKTFLQIGTGNLAGQVVSNTFDTLIRYSRDDLTVRPSLATAWRLSPDGLSLALDLRSDVTFHNGRPFVSSDVQKSLEAYLAGPWTPQFKRTAAAITSYDTSDPHRVVLRFAHPLSNIFDLLDSAPILDAASLPQLQAGKSYIGTGPFKFASWQPNSSLRLVRNDDYWGGKPNLDSITFVIIRDQQSLYTRLRTGQIDVAYGLNYHDQQLATTRYGFTGVTFTGAESQEYVGINVTNPALSDVRLRRAIALAIDRPRIINDVFRTSGYVVNLPWPKWSPAYDAAANSTYGRDITQARKLVAQHGPVPPIPLDFSTQGIDRVVAEIVQSNLKDIGIPVTLVPNDQTQQSAKLIGGKFTGIWLLQHAFAQFTPSTLAVSAYPFNAAKNSSNYVNPAYAAAANAAWTVPDGASPAALRAYRQLDDIWLRDLFLVEIGVVFQKVATSNAVGNIDWDRRNQLHLKDTYLNTTGRNS</sequence>
<protein>
    <submittedName>
        <fullName evidence="6">ABC transporter substrate-binding protein</fullName>
    </submittedName>
</protein>
<dbReference type="PIRSF" id="PIRSF002741">
    <property type="entry name" value="MppA"/>
    <property type="match status" value="1"/>
</dbReference>
<keyword evidence="2" id="KW-0813">Transport</keyword>
<organism evidence="6 7">
    <name type="scientific">Gordonia hankookensis</name>
    <dbReference type="NCBI Taxonomy" id="589403"/>
    <lineage>
        <taxon>Bacteria</taxon>
        <taxon>Bacillati</taxon>
        <taxon>Actinomycetota</taxon>
        <taxon>Actinomycetes</taxon>
        <taxon>Mycobacteriales</taxon>
        <taxon>Gordoniaceae</taxon>
        <taxon>Gordonia</taxon>
    </lineage>
</organism>
<name>A0ABR7WCK1_9ACTN</name>
<dbReference type="CDD" id="cd00995">
    <property type="entry name" value="PBP2_NikA_DppA_OppA_like"/>
    <property type="match status" value="1"/>
</dbReference>
<dbReference type="SUPFAM" id="SSF53850">
    <property type="entry name" value="Periplasmic binding protein-like II"/>
    <property type="match status" value="1"/>
</dbReference>
<evidence type="ECO:0000256" key="3">
    <source>
        <dbReference type="ARBA" id="ARBA00022729"/>
    </source>
</evidence>
<reference evidence="6 7" key="1">
    <citation type="submission" date="2020-09" db="EMBL/GenBank/DDBJ databases">
        <title>Novel species in genus Gordonia.</title>
        <authorList>
            <person name="Zhang G."/>
        </authorList>
    </citation>
    <scope>NUCLEOTIDE SEQUENCE [LARGE SCALE GENOMIC DNA]</scope>
    <source>
        <strain evidence="6 7">ON-33</strain>
    </source>
</reference>
<feature type="domain" description="Solute-binding protein family 5" evidence="5">
    <location>
        <begin position="94"/>
        <end position="417"/>
    </location>
</feature>